<keyword evidence="8 10" id="KW-0456">Lyase</keyword>
<comment type="pathway">
    <text evidence="3 10">Amino-acid biosynthesis; L-leucine biosynthesis; L-leucine from 3-methyl-2-oxobutanoate: step 2/4.</text>
</comment>
<proteinExistence type="inferred from homology"/>
<dbReference type="HOGENOM" id="CLU_081378_0_3_4"/>
<evidence type="ECO:0000256" key="3">
    <source>
        <dbReference type="ARBA" id="ARBA00004729"/>
    </source>
</evidence>
<keyword evidence="12" id="KW-0413">Isomerase</keyword>
<dbReference type="Gene3D" id="3.20.19.10">
    <property type="entry name" value="Aconitase, domain 4"/>
    <property type="match status" value="1"/>
</dbReference>
<evidence type="ECO:0000259" key="11">
    <source>
        <dbReference type="Pfam" id="PF00694"/>
    </source>
</evidence>
<evidence type="ECO:0000256" key="7">
    <source>
        <dbReference type="ARBA" id="ARBA00022605"/>
    </source>
</evidence>
<protein>
    <recommendedName>
        <fullName evidence="10">3-isopropylmalate dehydratase small subunit</fullName>
        <ecNumber evidence="10">4.2.1.33</ecNumber>
    </recommendedName>
    <alternativeName>
        <fullName evidence="10">Alpha-IPM isomerase</fullName>
        <shortName evidence="10">IPMI</shortName>
    </alternativeName>
    <alternativeName>
        <fullName evidence="10">Isopropylmalate isomerase</fullName>
    </alternativeName>
</protein>
<evidence type="ECO:0000256" key="2">
    <source>
        <dbReference type="ARBA" id="ARBA00002695"/>
    </source>
</evidence>
<reference evidence="13" key="1">
    <citation type="submission" date="2006-01" db="EMBL/GenBank/DDBJ databases">
        <title>Genome of the cyst-dividing bacterium Ramlibacter tataouinensis.</title>
        <authorList>
            <person name="Barakat M."/>
            <person name="Ortet P."/>
            <person name="De Luca G."/>
            <person name="Jourlin-Castelli C."/>
            <person name="Ansaldi M."/>
            <person name="Py B."/>
            <person name="Fichant G."/>
            <person name="Coutinho P."/>
            <person name="Voulhoux R."/>
            <person name="Bastien O."/>
            <person name="Roy S."/>
            <person name="Marechal E."/>
            <person name="Henrissat B."/>
            <person name="Quentin Y."/>
            <person name="Noirot P."/>
            <person name="Filloux A."/>
            <person name="Mejean V."/>
            <person name="DuBow M."/>
            <person name="Barras F."/>
            <person name="Heulin T."/>
        </authorList>
    </citation>
    <scope>NUCLEOTIDE SEQUENCE [LARGE SCALE GENOMIC DNA]</scope>
    <source>
        <strain evidence="13">ATCC BAA-407 / DSM 14655 / LMG 21543 / TTB310</strain>
    </source>
</reference>
<organism evidence="12 13">
    <name type="scientific">Ramlibacter tataouinensis (strain ATCC BAA-407 / DSM 14655 / LMG 21543 / TTB310)</name>
    <dbReference type="NCBI Taxonomy" id="365046"/>
    <lineage>
        <taxon>Bacteria</taxon>
        <taxon>Pseudomonadati</taxon>
        <taxon>Pseudomonadota</taxon>
        <taxon>Betaproteobacteria</taxon>
        <taxon>Burkholderiales</taxon>
        <taxon>Comamonadaceae</taxon>
        <taxon>Ramlibacter</taxon>
    </lineage>
</organism>
<keyword evidence="13" id="KW-1185">Reference proteome</keyword>
<dbReference type="PATRIC" id="fig|365046.3.peg.2218"/>
<dbReference type="PANTHER" id="PTHR43345">
    <property type="entry name" value="3-ISOPROPYLMALATE DEHYDRATASE SMALL SUBUNIT 2-RELATED-RELATED"/>
    <property type="match status" value="1"/>
</dbReference>
<keyword evidence="9 10" id="KW-0100">Branched-chain amino acid biosynthesis</keyword>
<dbReference type="RefSeq" id="WP_013901493.1">
    <property type="nucleotide sequence ID" value="NC_015677.1"/>
</dbReference>
<dbReference type="InterPro" id="IPR004431">
    <property type="entry name" value="3-IsopropMal_deHydase_ssu"/>
</dbReference>
<dbReference type="HAMAP" id="MF_01031">
    <property type="entry name" value="LeuD_type1"/>
    <property type="match status" value="1"/>
</dbReference>
<dbReference type="EMBL" id="CP000245">
    <property type="protein sequence ID" value="AEG93261.1"/>
    <property type="molecule type" value="Genomic_DNA"/>
</dbReference>
<comment type="similarity">
    <text evidence="4 10">Belongs to the LeuD family. LeuD type 1 subfamily.</text>
</comment>
<evidence type="ECO:0000313" key="13">
    <source>
        <dbReference type="Proteomes" id="UP000008385"/>
    </source>
</evidence>
<dbReference type="InterPro" id="IPR050075">
    <property type="entry name" value="LeuD"/>
</dbReference>
<name>F5XZ91_RAMTT</name>
<evidence type="ECO:0000256" key="8">
    <source>
        <dbReference type="ARBA" id="ARBA00023239"/>
    </source>
</evidence>
<gene>
    <name evidence="10 12" type="primary">leuD</name>
    <name evidence="12" type="ordered locus">Rta_21650</name>
</gene>
<comment type="function">
    <text evidence="2 10">Catalyzes the isomerization between 2-isopropylmalate and 3-isopropylmalate, via the formation of 2-isopropylmaleate.</text>
</comment>
<dbReference type="UniPathway" id="UPA00048">
    <property type="reaction ID" value="UER00071"/>
</dbReference>
<dbReference type="EC" id="4.2.1.33" evidence="10"/>
<sequence length="208" mass="22602">MTPFTTVVGPAAPLMRDNVDTDVIIRIERLTSLGRNELGPYALEALRLRADGSEDPGFVLNQPPFRGAPILLAGSNFGCGSSREGAVWALMGLDVRCVIAPSFGDIFFSNCFQNGLLPIRLPAPTVERLAAACAGGAPVTVDLQQCVLRTPDNSTVPFTVDALRREGLLKGLDDIGLTLQHDDAIRTWQREDRIRRPWAWPAAALERP</sequence>
<evidence type="ECO:0000256" key="9">
    <source>
        <dbReference type="ARBA" id="ARBA00023304"/>
    </source>
</evidence>
<dbReference type="NCBIfam" id="TIGR00171">
    <property type="entry name" value="leuD"/>
    <property type="match status" value="1"/>
</dbReference>
<accession>F5XZ91</accession>
<dbReference type="SUPFAM" id="SSF52016">
    <property type="entry name" value="LeuD/IlvD-like"/>
    <property type="match status" value="1"/>
</dbReference>
<dbReference type="AlphaFoldDB" id="F5XZ91"/>
<dbReference type="PANTHER" id="PTHR43345:SF5">
    <property type="entry name" value="3-ISOPROPYLMALATE DEHYDRATASE SMALL SUBUNIT"/>
    <property type="match status" value="1"/>
</dbReference>
<evidence type="ECO:0000256" key="10">
    <source>
        <dbReference type="HAMAP-Rule" id="MF_01031"/>
    </source>
</evidence>
<dbReference type="STRING" id="365046.Rta_21650"/>
<dbReference type="GO" id="GO:0009098">
    <property type="term" value="P:L-leucine biosynthetic process"/>
    <property type="evidence" value="ECO:0007669"/>
    <property type="project" value="UniProtKB-UniRule"/>
</dbReference>
<dbReference type="eggNOG" id="COG0066">
    <property type="taxonomic scope" value="Bacteria"/>
</dbReference>
<dbReference type="GO" id="GO:0009316">
    <property type="term" value="C:3-isopropylmalate dehydratase complex"/>
    <property type="evidence" value="ECO:0007669"/>
    <property type="project" value="InterPro"/>
</dbReference>
<dbReference type="InterPro" id="IPR033940">
    <property type="entry name" value="IPMI_Swivel"/>
</dbReference>
<dbReference type="NCBIfam" id="NF002458">
    <property type="entry name" value="PRK01641.1"/>
    <property type="match status" value="1"/>
</dbReference>
<dbReference type="KEGG" id="rta:Rta_21650"/>
<evidence type="ECO:0000256" key="1">
    <source>
        <dbReference type="ARBA" id="ARBA00000491"/>
    </source>
</evidence>
<dbReference type="InterPro" id="IPR015928">
    <property type="entry name" value="Aconitase/3IPM_dehydase_swvl"/>
</dbReference>
<dbReference type="CDD" id="cd01577">
    <property type="entry name" value="IPMI_Swivel"/>
    <property type="match status" value="1"/>
</dbReference>
<reference evidence="12 13" key="2">
    <citation type="journal article" date="2011" name="PLoS ONE">
        <title>The Cyst-Dividing Bacterium Ramlibacter tataouinensis TTB310 Genome Reveals a Well-Stocked Toolbox for Adaptation to a Desert Environment.</title>
        <authorList>
            <person name="De Luca G."/>
            <person name="Barakat M."/>
            <person name="Ortet P."/>
            <person name="Fochesato S."/>
            <person name="Jourlin-Castelli C."/>
            <person name="Ansaldi M."/>
            <person name="Py B."/>
            <person name="Fichant G."/>
            <person name="Coutinho P.M."/>
            <person name="Voulhoux R."/>
            <person name="Bastien O."/>
            <person name="Marechal E."/>
            <person name="Henrissat B."/>
            <person name="Quentin Y."/>
            <person name="Noirot P."/>
            <person name="Filloux A."/>
            <person name="Mejean V."/>
            <person name="Dubow M.S."/>
            <person name="Barras F."/>
            <person name="Barbe V."/>
            <person name="Weissenbach J."/>
            <person name="Mihalcescu I."/>
            <person name="Vermeglio A."/>
            <person name="Achouak W."/>
            <person name="Heulin T."/>
        </authorList>
    </citation>
    <scope>NUCLEOTIDE SEQUENCE [LARGE SCALE GENOMIC DNA]</scope>
    <source>
        <strain evidence="13">ATCC BAA-407 / DSM 14655 / LMG 21543 / TTB310</strain>
    </source>
</reference>
<evidence type="ECO:0000256" key="5">
    <source>
        <dbReference type="ARBA" id="ARBA00011271"/>
    </source>
</evidence>
<dbReference type="OrthoDB" id="9777465at2"/>
<dbReference type="GO" id="GO:0003861">
    <property type="term" value="F:3-isopropylmalate dehydratase activity"/>
    <property type="evidence" value="ECO:0007669"/>
    <property type="project" value="UniProtKB-UniRule"/>
</dbReference>
<evidence type="ECO:0000256" key="6">
    <source>
        <dbReference type="ARBA" id="ARBA00022430"/>
    </source>
</evidence>
<keyword evidence="6 10" id="KW-0432">Leucine biosynthesis</keyword>
<comment type="catalytic activity">
    <reaction evidence="1 10">
        <text>(2R,3S)-3-isopropylmalate = (2S)-2-isopropylmalate</text>
        <dbReference type="Rhea" id="RHEA:32287"/>
        <dbReference type="ChEBI" id="CHEBI:1178"/>
        <dbReference type="ChEBI" id="CHEBI:35121"/>
        <dbReference type="EC" id="4.2.1.33"/>
    </reaction>
</comment>
<dbReference type="InterPro" id="IPR000573">
    <property type="entry name" value="AconitaseA/IPMdHydase_ssu_swvl"/>
</dbReference>
<comment type="subunit">
    <text evidence="5 10">Heterodimer of LeuC and LeuD.</text>
</comment>
<dbReference type="Pfam" id="PF00694">
    <property type="entry name" value="Aconitase_C"/>
    <property type="match status" value="1"/>
</dbReference>
<dbReference type="Proteomes" id="UP000008385">
    <property type="component" value="Chromosome"/>
</dbReference>
<dbReference type="GO" id="GO:0016853">
    <property type="term" value="F:isomerase activity"/>
    <property type="evidence" value="ECO:0007669"/>
    <property type="project" value="UniProtKB-KW"/>
</dbReference>
<keyword evidence="7 10" id="KW-0028">Amino-acid biosynthesis</keyword>
<feature type="domain" description="Aconitase A/isopropylmalate dehydratase small subunit swivel" evidence="11">
    <location>
        <begin position="1"/>
        <end position="123"/>
    </location>
</feature>
<evidence type="ECO:0000313" key="12">
    <source>
        <dbReference type="EMBL" id="AEG93261.1"/>
    </source>
</evidence>
<evidence type="ECO:0000256" key="4">
    <source>
        <dbReference type="ARBA" id="ARBA00009845"/>
    </source>
</evidence>